<evidence type="ECO:0000313" key="2">
    <source>
        <dbReference type="EMBL" id="CAA9568544.1"/>
    </source>
</evidence>
<keyword evidence="2" id="KW-0413">Isomerase</keyword>
<dbReference type="EC" id="5.3.1.16" evidence="2"/>
<feature type="compositionally biased region" description="Basic and acidic residues" evidence="1">
    <location>
        <begin position="61"/>
        <end position="70"/>
    </location>
</feature>
<feature type="compositionally biased region" description="Basic residues" evidence="1">
    <location>
        <begin position="156"/>
        <end position="174"/>
    </location>
</feature>
<feature type="non-terminal residue" evidence="2">
    <location>
        <position position="1"/>
    </location>
</feature>
<feature type="non-terminal residue" evidence="2">
    <location>
        <position position="256"/>
    </location>
</feature>
<organism evidence="2">
    <name type="scientific">uncultured Thermomicrobiales bacterium</name>
    <dbReference type="NCBI Taxonomy" id="1645740"/>
    <lineage>
        <taxon>Bacteria</taxon>
        <taxon>Pseudomonadati</taxon>
        <taxon>Thermomicrobiota</taxon>
        <taxon>Thermomicrobia</taxon>
        <taxon>Thermomicrobiales</taxon>
        <taxon>environmental samples</taxon>
    </lineage>
</organism>
<feature type="compositionally biased region" description="Basic and acidic residues" evidence="1">
    <location>
        <begin position="22"/>
        <end position="32"/>
    </location>
</feature>
<dbReference type="AlphaFoldDB" id="A0A6J4VA68"/>
<protein>
    <submittedName>
        <fullName evidence="2">Phosphoribosylformimino-5-aminoimidazole carboxamide ribotide isomerase</fullName>
        <ecNumber evidence="2">5.3.1.16</ecNumber>
    </submittedName>
</protein>
<gene>
    <name evidence="2" type="ORF">AVDCRST_MAG18-1719</name>
</gene>
<accession>A0A6J4VA68</accession>
<sequence length="256" mass="28545">DRHPGDRPARRALRPALAGRLRPRDSLWRRSGADGPPLAGGWGGDAPCRRSRWCAGWRADPGGDRRRDGSGADDPGATRRGLALPRPYCRGVRRRGGARGPRHRRDRGSRTPARGDRALGWRSNHPGARRARGAGRHARLGRDDRDPRDRSGPRTGRARPAPRRLHRHRARRHAARAELRGAGRTRRRVRSRGDRLGRGRAARAPARPRRPPRRRGRDRRARPLHGGCGVGTGRMGVRSTGEVRSTKYEVRRGGPL</sequence>
<feature type="compositionally biased region" description="Basic residues" evidence="1">
    <location>
        <begin position="127"/>
        <end position="139"/>
    </location>
</feature>
<name>A0A6J4VA68_9BACT</name>
<dbReference type="EMBL" id="CADCWN010000133">
    <property type="protein sequence ID" value="CAA9568544.1"/>
    <property type="molecule type" value="Genomic_DNA"/>
</dbReference>
<feature type="compositionally biased region" description="Basic residues" evidence="1">
    <location>
        <begin position="91"/>
        <end position="107"/>
    </location>
</feature>
<feature type="compositionally biased region" description="Basic and acidic residues" evidence="1">
    <location>
        <begin position="140"/>
        <end position="152"/>
    </location>
</feature>
<evidence type="ECO:0000256" key="1">
    <source>
        <dbReference type="SAM" id="MobiDB-lite"/>
    </source>
</evidence>
<proteinExistence type="predicted"/>
<feature type="region of interest" description="Disordered" evidence="1">
    <location>
        <begin position="1"/>
        <end position="256"/>
    </location>
</feature>
<feature type="compositionally biased region" description="Basic residues" evidence="1">
    <location>
        <begin position="198"/>
        <end position="223"/>
    </location>
</feature>
<reference evidence="2" key="1">
    <citation type="submission" date="2020-02" db="EMBL/GenBank/DDBJ databases">
        <authorList>
            <person name="Meier V. D."/>
        </authorList>
    </citation>
    <scope>NUCLEOTIDE SEQUENCE</scope>
    <source>
        <strain evidence="2">AVDCRST_MAG18</strain>
    </source>
</reference>
<dbReference type="GO" id="GO:0003949">
    <property type="term" value="F:1-(5-phosphoribosyl)-5-[(5-phosphoribosylamino)methylideneamino]imidazole-4-carboxamide isomerase activity"/>
    <property type="evidence" value="ECO:0007669"/>
    <property type="project" value="UniProtKB-EC"/>
</dbReference>
<feature type="compositionally biased region" description="Basic and acidic residues" evidence="1">
    <location>
        <begin position="244"/>
        <end position="256"/>
    </location>
</feature>